<organism evidence="1 2">
    <name type="scientific">Grifola frondosa</name>
    <name type="common">Maitake</name>
    <name type="synonym">Polyporus frondosus</name>
    <dbReference type="NCBI Taxonomy" id="5627"/>
    <lineage>
        <taxon>Eukaryota</taxon>
        <taxon>Fungi</taxon>
        <taxon>Dikarya</taxon>
        <taxon>Basidiomycota</taxon>
        <taxon>Agaricomycotina</taxon>
        <taxon>Agaricomycetes</taxon>
        <taxon>Polyporales</taxon>
        <taxon>Grifolaceae</taxon>
        <taxon>Grifola</taxon>
    </lineage>
</organism>
<dbReference type="EMBL" id="LUGG01000001">
    <property type="protein sequence ID" value="OBZ78969.1"/>
    <property type="molecule type" value="Genomic_DNA"/>
</dbReference>
<keyword evidence="2" id="KW-1185">Reference proteome</keyword>
<proteinExistence type="predicted"/>
<evidence type="ECO:0000313" key="2">
    <source>
        <dbReference type="Proteomes" id="UP000092993"/>
    </source>
</evidence>
<dbReference type="Proteomes" id="UP000092993">
    <property type="component" value="Unassembled WGS sequence"/>
</dbReference>
<evidence type="ECO:0000313" key="1">
    <source>
        <dbReference type="EMBL" id="OBZ78969.1"/>
    </source>
</evidence>
<protein>
    <submittedName>
        <fullName evidence="1">Uncharacterized protein</fullName>
    </submittedName>
</protein>
<accession>A0A1C7MRB7</accession>
<dbReference type="AlphaFoldDB" id="A0A1C7MRB7"/>
<name>A0A1C7MRB7_GRIFR</name>
<sequence length="76" mass="8601">MIGFTEPLSPSIRRFDSSAHDQTHDQFVQLGVTTVWICTIKDIPEAPTTDSEDTAPQEDSGPEHDILNIFHAFWLF</sequence>
<comment type="caution">
    <text evidence="1">The sequence shown here is derived from an EMBL/GenBank/DDBJ whole genome shotgun (WGS) entry which is preliminary data.</text>
</comment>
<reference evidence="1 2" key="1">
    <citation type="submission" date="2016-03" db="EMBL/GenBank/DDBJ databases">
        <title>Whole genome sequencing of Grifola frondosa 9006-11.</title>
        <authorList>
            <person name="Min B."/>
            <person name="Park H."/>
            <person name="Kim J.-G."/>
            <person name="Cho H."/>
            <person name="Oh Y.-L."/>
            <person name="Kong W.-S."/>
            <person name="Choi I.-G."/>
        </authorList>
    </citation>
    <scope>NUCLEOTIDE SEQUENCE [LARGE SCALE GENOMIC DNA]</scope>
    <source>
        <strain evidence="1 2">9006-11</strain>
    </source>
</reference>
<gene>
    <name evidence="1" type="ORF">A0H81_00685</name>
</gene>